<dbReference type="EMBL" id="ML769450">
    <property type="protein sequence ID" value="KAE9401107.1"/>
    <property type="molecule type" value="Genomic_DNA"/>
</dbReference>
<evidence type="ECO:0000313" key="1">
    <source>
        <dbReference type="EMBL" id="KAE9401107.1"/>
    </source>
</evidence>
<evidence type="ECO:0000313" key="2">
    <source>
        <dbReference type="Proteomes" id="UP000799118"/>
    </source>
</evidence>
<gene>
    <name evidence="1" type="ORF">BT96DRAFT_992466</name>
</gene>
<dbReference type="OrthoDB" id="3060803at2759"/>
<reference evidence="1" key="1">
    <citation type="journal article" date="2019" name="Environ. Microbiol.">
        <title>Fungal ecological strategies reflected in gene transcription - a case study of two litter decomposers.</title>
        <authorList>
            <person name="Barbi F."/>
            <person name="Kohler A."/>
            <person name="Barry K."/>
            <person name="Baskaran P."/>
            <person name="Daum C."/>
            <person name="Fauchery L."/>
            <person name="Ihrmark K."/>
            <person name="Kuo A."/>
            <person name="LaButti K."/>
            <person name="Lipzen A."/>
            <person name="Morin E."/>
            <person name="Grigoriev I.V."/>
            <person name="Henrissat B."/>
            <person name="Lindahl B."/>
            <person name="Martin F."/>
        </authorList>
    </citation>
    <scope>NUCLEOTIDE SEQUENCE</scope>
    <source>
        <strain evidence="1">JB14</strain>
    </source>
</reference>
<name>A0A6A4HW11_9AGAR</name>
<dbReference type="AlphaFoldDB" id="A0A6A4HW11"/>
<keyword evidence="2" id="KW-1185">Reference proteome</keyword>
<sequence length="112" mass="13282">MELALIQGAAEAFLKTNEPEYSNIHTSKAQEIIKGTVLASRFNFSSIHSLHSEVTEEQYNRLMNFPFLTSEMELEEFTQWIRSLKKKKVQDWWNHKLQPYILSGIMRFRSRM</sequence>
<protein>
    <submittedName>
        <fullName evidence="1">Uncharacterized protein</fullName>
    </submittedName>
</protein>
<dbReference type="Proteomes" id="UP000799118">
    <property type="component" value="Unassembled WGS sequence"/>
</dbReference>
<proteinExistence type="predicted"/>
<organism evidence="1 2">
    <name type="scientific">Gymnopus androsaceus JB14</name>
    <dbReference type="NCBI Taxonomy" id="1447944"/>
    <lineage>
        <taxon>Eukaryota</taxon>
        <taxon>Fungi</taxon>
        <taxon>Dikarya</taxon>
        <taxon>Basidiomycota</taxon>
        <taxon>Agaricomycotina</taxon>
        <taxon>Agaricomycetes</taxon>
        <taxon>Agaricomycetidae</taxon>
        <taxon>Agaricales</taxon>
        <taxon>Marasmiineae</taxon>
        <taxon>Omphalotaceae</taxon>
        <taxon>Gymnopus</taxon>
    </lineage>
</organism>
<accession>A0A6A4HW11</accession>